<organism evidence="2">
    <name type="scientific">Brassica cretica</name>
    <name type="common">Mustard</name>
    <dbReference type="NCBI Taxonomy" id="69181"/>
    <lineage>
        <taxon>Eukaryota</taxon>
        <taxon>Viridiplantae</taxon>
        <taxon>Streptophyta</taxon>
        <taxon>Embryophyta</taxon>
        <taxon>Tracheophyta</taxon>
        <taxon>Spermatophyta</taxon>
        <taxon>Magnoliopsida</taxon>
        <taxon>eudicotyledons</taxon>
        <taxon>Gunneridae</taxon>
        <taxon>Pentapetalae</taxon>
        <taxon>rosids</taxon>
        <taxon>malvids</taxon>
        <taxon>Brassicales</taxon>
        <taxon>Brassicaceae</taxon>
        <taxon>Brassiceae</taxon>
        <taxon>Brassica</taxon>
    </lineage>
</organism>
<reference evidence="2" key="1">
    <citation type="submission" date="2019-12" db="EMBL/GenBank/DDBJ databases">
        <title>Genome sequencing and annotation of Brassica cretica.</title>
        <authorList>
            <person name="Studholme D.J."/>
            <person name="Sarris P.F."/>
        </authorList>
    </citation>
    <scope>NUCLEOTIDE SEQUENCE</scope>
    <source>
        <strain evidence="2">PFS-102/07</strain>
        <tissue evidence="2">Leaf</tissue>
    </source>
</reference>
<evidence type="ECO:0000313" key="2">
    <source>
        <dbReference type="EMBL" id="KAF2592090.1"/>
    </source>
</evidence>
<gene>
    <name evidence="2" type="ORF">F2Q70_00044471</name>
</gene>
<comment type="caution">
    <text evidence="2">The sequence shown here is derived from an EMBL/GenBank/DDBJ whole genome shotgun (WGS) entry which is preliminary data.</text>
</comment>
<dbReference type="AlphaFoldDB" id="A0A8S9KAI8"/>
<accession>A0A8S9KAI8</accession>
<feature type="region of interest" description="Disordered" evidence="1">
    <location>
        <begin position="1"/>
        <end position="29"/>
    </location>
</feature>
<evidence type="ECO:0000256" key="1">
    <source>
        <dbReference type="SAM" id="MobiDB-lite"/>
    </source>
</evidence>
<proteinExistence type="predicted"/>
<sequence>MFLPSEKKAPETKSQRQEDDLEVGGIHSQNQERLDLEATSHKYLFSPYSIFVSDVPSSSYVIVLLTEIVGRMIKTIYNDETQTIQRVMLRILIGSYTQFSEVDRAEYQSSTTATRQWNSGYQSISNSRDSS</sequence>
<dbReference type="EMBL" id="QGKY02000164">
    <property type="protein sequence ID" value="KAF2592090.1"/>
    <property type="molecule type" value="Genomic_DNA"/>
</dbReference>
<protein>
    <submittedName>
        <fullName evidence="2">Uncharacterized protein</fullName>
    </submittedName>
</protein>
<feature type="compositionally biased region" description="Basic and acidic residues" evidence="1">
    <location>
        <begin position="1"/>
        <end position="18"/>
    </location>
</feature>
<name>A0A8S9KAI8_BRACR</name>